<proteinExistence type="predicted"/>
<accession>A0A1Y5RTU2</accession>
<keyword evidence="2" id="KW-1185">Reference proteome</keyword>
<organism evidence="1 2">
    <name type="scientific">Falsiruegeria litorea R37</name>
    <dbReference type="NCBI Taxonomy" id="1200284"/>
    <lineage>
        <taxon>Bacteria</taxon>
        <taxon>Pseudomonadati</taxon>
        <taxon>Pseudomonadota</taxon>
        <taxon>Alphaproteobacteria</taxon>
        <taxon>Rhodobacterales</taxon>
        <taxon>Roseobacteraceae</taxon>
        <taxon>Falsiruegeria</taxon>
    </lineage>
</organism>
<evidence type="ECO:0000313" key="1">
    <source>
        <dbReference type="EMBL" id="SLN25333.1"/>
    </source>
</evidence>
<reference evidence="1 2" key="1">
    <citation type="submission" date="2017-03" db="EMBL/GenBank/DDBJ databases">
        <authorList>
            <person name="Afonso C.L."/>
            <person name="Miller P.J."/>
            <person name="Scott M.A."/>
            <person name="Spackman E."/>
            <person name="Goraichik I."/>
            <person name="Dimitrov K.M."/>
            <person name="Suarez D.L."/>
            <person name="Swayne D.E."/>
        </authorList>
    </citation>
    <scope>NUCLEOTIDE SEQUENCE [LARGE SCALE GENOMIC DNA]</scope>
    <source>
        <strain evidence="1 2">CECT 7639</strain>
    </source>
</reference>
<gene>
    <name evidence="1" type="ORF">TRL7639_00875</name>
</gene>
<evidence type="ECO:0000313" key="2">
    <source>
        <dbReference type="Proteomes" id="UP000193077"/>
    </source>
</evidence>
<name>A0A1Y5RTU2_9RHOB</name>
<dbReference type="Proteomes" id="UP000193077">
    <property type="component" value="Unassembled WGS sequence"/>
</dbReference>
<dbReference type="AlphaFoldDB" id="A0A1Y5RTU2"/>
<dbReference type="EMBL" id="FWFO01000001">
    <property type="protein sequence ID" value="SLN25333.1"/>
    <property type="molecule type" value="Genomic_DNA"/>
</dbReference>
<protein>
    <submittedName>
        <fullName evidence="1">Uncharacterized protein</fullName>
    </submittedName>
</protein>
<sequence length="106" mass="11798">MNGTHRKHRSGSFVFNIRQTLLRRATSAFGKLRRGIAGGNRRRLRAVCVDGPETLDFNGFSNGQGIFKFNAKISDRAVHFCVPQQKLNGAKVACFLVDLSDLRAPH</sequence>